<gene>
    <name evidence="3" type="ORF">CLV57_1535</name>
</gene>
<dbReference type="Proteomes" id="UP000242687">
    <property type="component" value="Unassembled WGS sequence"/>
</dbReference>
<evidence type="ECO:0000259" key="2">
    <source>
        <dbReference type="Pfam" id="PF21957"/>
    </source>
</evidence>
<dbReference type="NCBIfam" id="NF040506">
    <property type="entry name" value="PG0870_Nterm"/>
    <property type="match status" value="1"/>
</dbReference>
<dbReference type="Pfam" id="PF19898">
    <property type="entry name" value="DUF6371"/>
    <property type="match status" value="1"/>
</dbReference>
<reference evidence="3 4" key="1">
    <citation type="submission" date="2017-11" db="EMBL/GenBank/DDBJ databases">
        <title>Genomic Encyclopedia of Archaeal and Bacterial Type Strains, Phase II (KMG-II): From Individual Species to Whole Genera.</title>
        <authorList>
            <person name="Goeker M."/>
        </authorList>
    </citation>
    <scope>NUCLEOTIDE SEQUENCE [LARGE SCALE GENOMIC DNA]</scope>
    <source>
        <strain evidence="3 4">DSM 28175</strain>
    </source>
</reference>
<dbReference type="EMBL" id="PGFJ01000001">
    <property type="protein sequence ID" value="PJJ84522.1"/>
    <property type="molecule type" value="Genomic_DNA"/>
</dbReference>
<evidence type="ECO:0000313" key="4">
    <source>
        <dbReference type="Proteomes" id="UP000242687"/>
    </source>
</evidence>
<name>A0A2H9VUR3_9SPHI</name>
<accession>A0A2H9VUR3</accession>
<protein>
    <recommendedName>
        <fullName evidence="5">Toprim domain-containing protein</fullName>
    </recommendedName>
</protein>
<evidence type="ECO:0008006" key="5">
    <source>
        <dbReference type="Google" id="ProtNLM"/>
    </source>
</evidence>
<feature type="domain" description="DUF6371" evidence="1">
    <location>
        <begin position="124"/>
        <end position="271"/>
    </location>
</feature>
<evidence type="ECO:0000259" key="1">
    <source>
        <dbReference type="Pfam" id="PF19898"/>
    </source>
</evidence>
<sequence>MPNANDQCLMTNNHMTTNIHRYQLQPYKTPASRYACPQCSTPRSFTRYIDTQSGQQLAHMVGRCSRENNCGYHYTPKQYFTNHPEAGVCNEHHPVDPLVTLPNINPSTIATQDVLATLNNYGQNNLVQWLNSFFNADDVADVLKAYRVGTTNHWPGATVFWQIDEQQRARTGKIMLYNAQTGKRVKQPYNHIHWMHKKLYAGYYLSQCLFGLHLIDQHPNKPIAIVESEKTALLAALHLPQYLWLATGGLHNLNAAQCQLLKGRRVMLYPDVKAYDVWQQKAHNLQLLLPGTIFKVDDMLERNATPQQHDEGWDLGDWLVGA</sequence>
<evidence type="ECO:0000313" key="3">
    <source>
        <dbReference type="EMBL" id="PJJ84522.1"/>
    </source>
</evidence>
<comment type="caution">
    <text evidence="3">The sequence shown here is derived from an EMBL/GenBank/DDBJ whole genome shotgun (WGS) entry which is preliminary data.</text>
</comment>
<dbReference type="InterPro" id="IPR045951">
    <property type="entry name" value="DUF6371"/>
</dbReference>
<proteinExistence type="predicted"/>
<keyword evidence="4" id="KW-1185">Reference proteome</keyword>
<organism evidence="3 4">
    <name type="scientific">Mucilaginibacter auburnensis</name>
    <dbReference type="NCBI Taxonomy" id="1457233"/>
    <lineage>
        <taxon>Bacteria</taxon>
        <taxon>Pseudomonadati</taxon>
        <taxon>Bacteroidota</taxon>
        <taxon>Sphingobacteriia</taxon>
        <taxon>Sphingobacteriales</taxon>
        <taxon>Sphingobacteriaceae</taxon>
        <taxon>Mucilaginibacter</taxon>
    </lineage>
</organism>
<feature type="domain" description="Zinc beta-ribbon finger putative" evidence="2">
    <location>
        <begin position="20"/>
        <end position="84"/>
    </location>
</feature>
<dbReference type="InterPro" id="IPR047731">
    <property type="entry name" value="Zinc_ribbon_put"/>
</dbReference>
<dbReference type="AlphaFoldDB" id="A0A2H9VUR3"/>
<dbReference type="Pfam" id="PF21957">
    <property type="entry name" value="Zn_ribbon_16"/>
    <property type="match status" value="1"/>
</dbReference>